<dbReference type="InterPro" id="IPR018490">
    <property type="entry name" value="cNMP-bd_dom_sf"/>
</dbReference>
<reference evidence="6 7" key="1">
    <citation type="submission" date="2024-11" db="EMBL/GenBank/DDBJ databases">
        <title>The Natural Products Discovery Center: Release of the First 8490 Sequenced Strains for Exploring Actinobacteria Biosynthetic Diversity.</title>
        <authorList>
            <person name="Kalkreuter E."/>
            <person name="Kautsar S.A."/>
            <person name="Yang D."/>
            <person name="Bader C.D."/>
            <person name="Teijaro C.N."/>
            <person name="Fluegel L."/>
            <person name="Davis C.M."/>
            <person name="Simpson J.R."/>
            <person name="Lauterbach L."/>
            <person name="Steele A.D."/>
            <person name="Gui C."/>
            <person name="Meng S."/>
            <person name="Li G."/>
            <person name="Viehrig K."/>
            <person name="Ye F."/>
            <person name="Su P."/>
            <person name="Kiefer A.F."/>
            <person name="Nichols A."/>
            <person name="Cepeda A.J."/>
            <person name="Yan W."/>
            <person name="Fan B."/>
            <person name="Jiang Y."/>
            <person name="Adhikari A."/>
            <person name="Zheng C.-J."/>
            <person name="Schuster L."/>
            <person name="Cowan T.M."/>
            <person name="Smanski M.J."/>
            <person name="Chevrette M.G."/>
            <person name="De Carvalho L.P.S."/>
            <person name="Shen B."/>
        </authorList>
    </citation>
    <scope>NUCLEOTIDE SEQUENCE [LARGE SCALE GENOMIC DNA]</scope>
    <source>
        <strain evidence="6 7">NPDC020863</strain>
    </source>
</reference>
<dbReference type="PROSITE" id="PS50042">
    <property type="entry name" value="CNMP_BINDING_3"/>
    <property type="match status" value="1"/>
</dbReference>
<dbReference type="Pfam" id="PF13545">
    <property type="entry name" value="HTH_Crp_2"/>
    <property type="match status" value="1"/>
</dbReference>
<dbReference type="PANTHER" id="PTHR24567:SF68">
    <property type="entry name" value="DNA-BINDING TRANSCRIPTIONAL DUAL REGULATOR CRP"/>
    <property type="match status" value="1"/>
</dbReference>
<feature type="domain" description="Cyclic nucleotide-binding" evidence="4">
    <location>
        <begin position="4"/>
        <end position="124"/>
    </location>
</feature>
<dbReference type="EMBL" id="JBJDQH010000002">
    <property type="protein sequence ID" value="MFK4264692.1"/>
    <property type="molecule type" value="Genomic_DNA"/>
</dbReference>
<dbReference type="InterPro" id="IPR036390">
    <property type="entry name" value="WH_DNA-bd_sf"/>
</dbReference>
<dbReference type="Gene3D" id="1.10.10.10">
    <property type="entry name" value="Winged helix-like DNA-binding domain superfamily/Winged helix DNA-binding domain"/>
    <property type="match status" value="1"/>
</dbReference>
<evidence type="ECO:0000256" key="1">
    <source>
        <dbReference type="ARBA" id="ARBA00023015"/>
    </source>
</evidence>
<organism evidence="6 7">
    <name type="scientific">Streptomyces milbemycinicus</name>
    <dbReference type="NCBI Taxonomy" id="476552"/>
    <lineage>
        <taxon>Bacteria</taxon>
        <taxon>Bacillati</taxon>
        <taxon>Actinomycetota</taxon>
        <taxon>Actinomycetes</taxon>
        <taxon>Kitasatosporales</taxon>
        <taxon>Streptomycetaceae</taxon>
        <taxon>Streptomyces</taxon>
    </lineage>
</organism>
<evidence type="ECO:0000259" key="4">
    <source>
        <dbReference type="PROSITE" id="PS50042"/>
    </source>
</evidence>
<dbReference type="PROSITE" id="PS51063">
    <property type="entry name" value="HTH_CRP_2"/>
    <property type="match status" value="1"/>
</dbReference>
<evidence type="ECO:0000313" key="7">
    <source>
        <dbReference type="Proteomes" id="UP001620295"/>
    </source>
</evidence>
<dbReference type="InterPro" id="IPR012318">
    <property type="entry name" value="HTH_CRP"/>
</dbReference>
<dbReference type="SMART" id="SM00419">
    <property type="entry name" value="HTH_CRP"/>
    <property type="match status" value="1"/>
</dbReference>
<protein>
    <submittedName>
        <fullName evidence="6">Crp/Fnr family transcriptional regulator</fullName>
    </submittedName>
</protein>
<keyword evidence="7" id="KW-1185">Reference proteome</keyword>
<dbReference type="SUPFAM" id="SSF46785">
    <property type="entry name" value="Winged helix' DNA-binding domain"/>
    <property type="match status" value="1"/>
</dbReference>
<dbReference type="InterPro" id="IPR000595">
    <property type="entry name" value="cNMP-bd_dom"/>
</dbReference>
<evidence type="ECO:0000259" key="5">
    <source>
        <dbReference type="PROSITE" id="PS51063"/>
    </source>
</evidence>
<dbReference type="InterPro" id="IPR050397">
    <property type="entry name" value="Env_Response_Regulators"/>
</dbReference>
<dbReference type="SUPFAM" id="SSF51206">
    <property type="entry name" value="cAMP-binding domain-like"/>
    <property type="match status" value="1"/>
</dbReference>
<feature type="domain" description="HTH crp-type" evidence="5">
    <location>
        <begin position="138"/>
        <end position="211"/>
    </location>
</feature>
<dbReference type="InterPro" id="IPR014710">
    <property type="entry name" value="RmlC-like_jellyroll"/>
</dbReference>
<sequence length="231" mass="25431">MRSFLGRLHGRVRTDMLKLGTRRHFSPEEILIREGDRSHYVVLLHSGFAKVTAGLENGREALLAIRAGGDIVGEMAALDDAPRSATVTACGEISASVVEYNDLQLFLRRHSDAAMTLTGMVVEKLRWANRRRVEFGSLPVKARLARVLSELAISHGHPVRRSLVIGIALSQPELAALTGSSEVTVHKALRELRQEGLLATGYRRITVLDLSGLRRTASLPDSPPHHPQKPY</sequence>
<dbReference type="RefSeq" id="WP_358639706.1">
    <property type="nucleotide sequence ID" value="NZ_JBFAEV010000015.1"/>
</dbReference>
<gene>
    <name evidence="6" type="ORF">ACI2L5_07085</name>
</gene>
<dbReference type="Gene3D" id="2.60.120.10">
    <property type="entry name" value="Jelly Rolls"/>
    <property type="match status" value="1"/>
</dbReference>
<dbReference type="Pfam" id="PF00027">
    <property type="entry name" value="cNMP_binding"/>
    <property type="match status" value="1"/>
</dbReference>
<dbReference type="Proteomes" id="UP001620295">
    <property type="component" value="Unassembled WGS sequence"/>
</dbReference>
<comment type="caution">
    <text evidence="6">The sequence shown here is derived from an EMBL/GenBank/DDBJ whole genome shotgun (WGS) entry which is preliminary data.</text>
</comment>
<evidence type="ECO:0000256" key="3">
    <source>
        <dbReference type="ARBA" id="ARBA00023163"/>
    </source>
</evidence>
<keyword evidence="2" id="KW-0238">DNA-binding</keyword>
<keyword evidence="1" id="KW-0805">Transcription regulation</keyword>
<proteinExistence type="predicted"/>
<dbReference type="PANTHER" id="PTHR24567">
    <property type="entry name" value="CRP FAMILY TRANSCRIPTIONAL REGULATORY PROTEIN"/>
    <property type="match status" value="1"/>
</dbReference>
<dbReference type="SMART" id="SM00100">
    <property type="entry name" value="cNMP"/>
    <property type="match status" value="1"/>
</dbReference>
<evidence type="ECO:0000256" key="2">
    <source>
        <dbReference type="ARBA" id="ARBA00023125"/>
    </source>
</evidence>
<name>A0ABW8LFL1_9ACTN</name>
<evidence type="ECO:0000313" key="6">
    <source>
        <dbReference type="EMBL" id="MFK4264692.1"/>
    </source>
</evidence>
<dbReference type="InterPro" id="IPR036388">
    <property type="entry name" value="WH-like_DNA-bd_sf"/>
</dbReference>
<dbReference type="CDD" id="cd00038">
    <property type="entry name" value="CAP_ED"/>
    <property type="match status" value="1"/>
</dbReference>
<keyword evidence="3" id="KW-0804">Transcription</keyword>
<accession>A0ABW8LFL1</accession>